<reference evidence="2" key="1">
    <citation type="submission" date="2020-05" db="EMBL/GenBank/DDBJ databases">
        <title>WGS assembly of Panicum virgatum.</title>
        <authorList>
            <person name="Lovell J.T."/>
            <person name="Jenkins J."/>
            <person name="Shu S."/>
            <person name="Juenger T.E."/>
            <person name="Schmutz J."/>
        </authorList>
    </citation>
    <scope>NUCLEOTIDE SEQUENCE</scope>
    <source>
        <strain evidence="2">AP13</strain>
    </source>
</reference>
<evidence type="ECO:0000256" key="1">
    <source>
        <dbReference type="SAM" id="MobiDB-lite"/>
    </source>
</evidence>
<proteinExistence type="predicted"/>
<gene>
    <name evidence="2" type="ORF">PVAP13_8NG262003</name>
</gene>
<organism evidence="2 3">
    <name type="scientific">Panicum virgatum</name>
    <name type="common">Blackwell switchgrass</name>
    <dbReference type="NCBI Taxonomy" id="38727"/>
    <lineage>
        <taxon>Eukaryota</taxon>
        <taxon>Viridiplantae</taxon>
        <taxon>Streptophyta</taxon>
        <taxon>Embryophyta</taxon>
        <taxon>Tracheophyta</taxon>
        <taxon>Spermatophyta</taxon>
        <taxon>Magnoliopsida</taxon>
        <taxon>Liliopsida</taxon>
        <taxon>Poales</taxon>
        <taxon>Poaceae</taxon>
        <taxon>PACMAD clade</taxon>
        <taxon>Panicoideae</taxon>
        <taxon>Panicodae</taxon>
        <taxon>Paniceae</taxon>
        <taxon>Panicinae</taxon>
        <taxon>Panicum</taxon>
        <taxon>Panicum sect. Hiantes</taxon>
    </lineage>
</organism>
<dbReference type="Proteomes" id="UP000823388">
    <property type="component" value="Chromosome 8N"/>
</dbReference>
<feature type="region of interest" description="Disordered" evidence="1">
    <location>
        <begin position="24"/>
        <end position="54"/>
    </location>
</feature>
<dbReference type="EMBL" id="CM029052">
    <property type="protein sequence ID" value="KAG2557847.1"/>
    <property type="molecule type" value="Genomic_DNA"/>
</dbReference>
<comment type="caution">
    <text evidence="2">The sequence shown here is derived from an EMBL/GenBank/DDBJ whole genome shotgun (WGS) entry which is preliminary data.</text>
</comment>
<evidence type="ECO:0000313" key="2">
    <source>
        <dbReference type="EMBL" id="KAG2557847.1"/>
    </source>
</evidence>
<accession>A0A8T0P6Q3</accession>
<name>A0A8T0P6Q3_PANVG</name>
<feature type="compositionally biased region" description="Low complexity" evidence="1">
    <location>
        <begin position="30"/>
        <end position="39"/>
    </location>
</feature>
<evidence type="ECO:0000313" key="3">
    <source>
        <dbReference type="Proteomes" id="UP000823388"/>
    </source>
</evidence>
<dbReference type="AlphaFoldDB" id="A0A8T0P6Q3"/>
<keyword evidence="3" id="KW-1185">Reference proteome</keyword>
<protein>
    <submittedName>
        <fullName evidence="2">Uncharacterized protein</fullName>
    </submittedName>
</protein>
<sequence>MAGSVDAQRGACVCGQGQGLPFGSPGGSTARVRGAGVPVPRRRGYGGARNGENEARLGQRLGGARVRHGPFGRSWRVRALGTAMARPWHGGEKVAMGFGLGFGDGSLQADGTGWSYGSYRKDYRRRIAHRQQGRSRAMGTTAYLVARGWRGWVIPFTGWVKLPSHSRIYTNTNHDGL</sequence>